<dbReference type="GO" id="GO:0005634">
    <property type="term" value="C:nucleus"/>
    <property type="evidence" value="ECO:0007669"/>
    <property type="project" value="UniProtKB-SubCell"/>
</dbReference>
<evidence type="ECO:0000256" key="5">
    <source>
        <dbReference type="SAM" id="MobiDB-lite"/>
    </source>
</evidence>
<dbReference type="PANTHER" id="PTHR14087">
    <property type="entry name" value="THYMOCYTE NUCLEAR PROTEIN 1"/>
    <property type="match status" value="1"/>
</dbReference>
<accession>A0A9D4TF37</accession>
<sequence length="222" mass="24217">MAPKTRRAATVAAEPAPPKRSRKSGKAVASDGGASAATALAAAKADKIASREQQQQQQPGQPSYYLMKSEPDVFGIDDLQQRPGQTEPWDGVRSHQAKKVMQGMRVGDKAFFYHSNAKPPGIVGVIEVVREAYPDHTQFEKGGKYYDASSKPDSPKWFMVDVKFERQLARQIPLEELKRHGAEGGPLAAMALIKYGRLSVQPVTAAEWEFVLGLEAKAPDDA</sequence>
<dbReference type="SUPFAM" id="SSF88697">
    <property type="entry name" value="PUA domain-like"/>
    <property type="match status" value="1"/>
</dbReference>
<evidence type="ECO:0000256" key="4">
    <source>
        <dbReference type="ARBA" id="ARBA00023242"/>
    </source>
</evidence>
<keyword evidence="4" id="KW-0539">Nucleus</keyword>
<organism evidence="7 8">
    <name type="scientific">Chlorella vulgaris</name>
    <name type="common">Green alga</name>
    <dbReference type="NCBI Taxonomy" id="3077"/>
    <lineage>
        <taxon>Eukaryota</taxon>
        <taxon>Viridiplantae</taxon>
        <taxon>Chlorophyta</taxon>
        <taxon>core chlorophytes</taxon>
        <taxon>Trebouxiophyceae</taxon>
        <taxon>Chlorellales</taxon>
        <taxon>Chlorellaceae</taxon>
        <taxon>Chlorella clade</taxon>
        <taxon>Chlorella</taxon>
    </lineage>
</organism>
<feature type="compositionally biased region" description="Low complexity" evidence="5">
    <location>
        <begin position="53"/>
        <end position="62"/>
    </location>
</feature>
<comment type="subcellular location">
    <subcellularLocation>
        <location evidence="1">Nucleus</location>
    </subcellularLocation>
</comment>
<dbReference type="InterPro" id="IPR052181">
    <property type="entry name" value="5hmC_binding"/>
</dbReference>
<dbReference type="PANTHER" id="PTHR14087:SF7">
    <property type="entry name" value="THYMOCYTE NUCLEAR PROTEIN 1"/>
    <property type="match status" value="1"/>
</dbReference>
<dbReference type="InterPro" id="IPR015947">
    <property type="entry name" value="PUA-like_sf"/>
</dbReference>
<feature type="domain" description="EVE" evidence="6">
    <location>
        <begin position="64"/>
        <end position="212"/>
    </location>
</feature>
<dbReference type="Gene3D" id="3.10.590.10">
    <property type="entry name" value="ph1033 like domains"/>
    <property type="match status" value="1"/>
</dbReference>
<dbReference type="EMBL" id="SIDB01000014">
    <property type="protein sequence ID" value="KAI3423961.1"/>
    <property type="molecule type" value="Genomic_DNA"/>
</dbReference>
<feature type="region of interest" description="Disordered" evidence="5">
    <location>
        <begin position="1"/>
        <end position="67"/>
    </location>
</feature>
<dbReference type="Proteomes" id="UP001055712">
    <property type="component" value="Unassembled WGS sequence"/>
</dbReference>
<keyword evidence="8" id="KW-1185">Reference proteome</keyword>
<feature type="compositionally biased region" description="Low complexity" evidence="5">
    <location>
        <begin position="26"/>
        <end position="43"/>
    </location>
</feature>
<evidence type="ECO:0000256" key="1">
    <source>
        <dbReference type="ARBA" id="ARBA00004123"/>
    </source>
</evidence>
<evidence type="ECO:0000256" key="3">
    <source>
        <dbReference type="ARBA" id="ARBA00022553"/>
    </source>
</evidence>
<evidence type="ECO:0000313" key="7">
    <source>
        <dbReference type="EMBL" id="KAI3423961.1"/>
    </source>
</evidence>
<keyword evidence="3" id="KW-0597">Phosphoprotein</keyword>
<dbReference type="CDD" id="cd21133">
    <property type="entry name" value="EVE"/>
    <property type="match status" value="1"/>
</dbReference>
<protein>
    <recommendedName>
        <fullName evidence="2">Thymocyte nuclear protein 1</fullName>
    </recommendedName>
</protein>
<dbReference type="OrthoDB" id="41445at2759"/>
<dbReference type="InterPro" id="IPR002740">
    <property type="entry name" value="EVE_domain"/>
</dbReference>
<dbReference type="AlphaFoldDB" id="A0A9D4TF37"/>
<dbReference type="Pfam" id="PF01878">
    <property type="entry name" value="EVE"/>
    <property type="match status" value="1"/>
</dbReference>
<reference evidence="7" key="1">
    <citation type="journal article" date="2019" name="Plant J.">
        <title>Chlorella vulgaris genome assembly and annotation reveals the molecular basis for metabolic acclimation to high light conditions.</title>
        <authorList>
            <person name="Cecchin M."/>
            <person name="Marcolungo L."/>
            <person name="Rossato M."/>
            <person name="Girolomoni L."/>
            <person name="Cosentino E."/>
            <person name="Cuine S."/>
            <person name="Li-Beisson Y."/>
            <person name="Delledonne M."/>
            <person name="Ballottari M."/>
        </authorList>
    </citation>
    <scope>NUCLEOTIDE SEQUENCE</scope>
    <source>
        <strain evidence="7">211/11P</strain>
    </source>
</reference>
<dbReference type="FunFam" id="3.10.590.10:FF:000003">
    <property type="entry name" value="Thymocyte nuclear protein 1"/>
    <property type="match status" value="1"/>
</dbReference>
<gene>
    <name evidence="7" type="ORF">D9Q98_009795</name>
</gene>
<evidence type="ECO:0000256" key="2">
    <source>
        <dbReference type="ARBA" id="ARBA00014654"/>
    </source>
</evidence>
<comment type="caution">
    <text evidence="7">The sequence shown here is derived from an EMBL/GenBank/DDBJ whole genome shotgun (WGS) entry which is preliminary data.</text>
</comment>
<evidence type="ECO:0000313" key="8">
    <source>
        <dbReference type="Proteomes" id="UP001055712"/>
    </source>
</evidence>
<dbReference type="InterPro" id="IPR047197">
    <property type="entry name" value="THYN1-like_EVE"/>
</dbReference>
<reference evidence="7" key="2">
    <citation type="submission" date="2020-11" db="EMBL/GenBank/DDBJ databases">
        <authorList>
            <person name="Cecchin M."/>
            <person name="Marcolungo L."/>
            <person name="Rossato M."/>
            <person name="Girolomoni L."/>
            <person name="Cosentino E."/>
            <person name="Cuine S."/>
            <person name="Li-Beisson Y."/>
            <person name="Delledonne M."/>
            <person name="Ballottari M."/>
        </authorList>
    </citation>
    <scope>NUCLEOTIDE SEQUENCE</scope>
    <source>
        <strain evidence="7">211/11P</strain>
        <tissue evidence="7">Whole cell</tissue>
    </source>
</reference>
<name>A0A9D4TF37_CHLVU</name>
<proteinExistence type="predicted"/>
<evidence type="ECO:0000259" key="6">
    <source>
        <dbReference type="Pfam" id="PF01878"/>
    </source>
</evidence>